<organism evidence="1 2">
    <name type="scientific">Hebeloma cylindrosporum</name>
    <dbReference type="NCBI Taxonomy" id="76867"/>
    <lineage>
        <taxon>Eukaryota</taxon>
        <taxon>Fungi</taxon>
        <taxon>Dikarya</taxon>
        <taxon>Basidiomycota</taxon>
        <taxon>Agaricomycotina</taxon>
        <taxon>Agaricomycetes</taxon>
        <taxon>Agaricomycetidae</taxon>
        <taxon>Agaricales</taxon>
        <taxon>Agaricineae</taxon>
        <taxon>Hymenogastraceae</taxon>
        <taxon>Hebeloma</taxon>
    </lineage>
</organism>
<gene>
    <name evidence="1" type="ORF">M413DRAFT_30986</name>
</gene>
<sequence>MIQPSTKRSLAESLPDLLREWLSRSGVRPLTIFFSHFGCSDSEESDDDFSESTVKALELTTKFIIEVPNLHSDRWKNLHLFVGGDILERLCGSTQPMQLFCLELANSGIRLPSQKFVMKSTPSPKRLMLRDFSLTSIDIGWDNVTYADLRLLRQSDWLEILRRAPALEYCLITSWDIITIRFDTHILHSRLRSLDYSSKTTGFLEAINVPSLEEWTHNALCSPLPVSIMVSLLERSGCHLKILNLYDLLHPFTDLRIFLQAVASLEQLKIEICPMQTEERDDGNMDDILTHIFFSPSDINFIPPEETTRELFLPRLQVLELYSRVIPKFSPFSWDRIPQLYRQGRRRSLTLKSVAYPSHMNDEVAHQLVELADEGVDLRIRDGTAKTGGDFLEHFRKKGCKLSSTDSSRRD</sequence>
<evidence type="ECO:0008006" key="3">
    <source>
        <dbReference type="Google" id="ProtNLM"/>
    </source>
</evidence>
<keyword evidence="2" id="KW-1185">Reference proteome</keyword>
<accession>A0A0C2XHB8</accession>
<evidence type="ECO:0000313" key="2">
    <source>
        <dbReference type="Proteomes" id="UP000053424"/>
    </source>
</evidence>
<reference evidence="2" key="2">
    <citation type="submission" date="2015-01" db="EMBL/GenBank/DDBJ databases">
        <title>Evolutionary Origins and Diversification of the Mycorrhizal Mutualists.</title>
        <authorList>
            <consortium name="DOE Joint Genome Institute"/>
            <consortium name="Mycorrhizal Genomics Consortium"/>
            <person name="Kohler A."/>
            <person name="Kuo A."/>
            <person name="Nagy L.G."/>
            <person name="Floudas D."/>
            <person name="Copeland A."/>
            <person name="Barry K.W."/>
            <person name="Cichocki N."/>
            <person name="Veneault-Fourrey C."/>
            <person name="LaButti K."/>
            <person name="Lindquist E.A."/>
            <person name="Lipzen A."/>
            <person name="Lundell T."/>
            <person name="Morin E."/>
            <person name="Murat C."/>
            <person name="Riley R."/>
            <person name="Ohm R."/>
            <person name="Sun H."/>
            <person name="Tunlid A."/>
            <person name="Henrissat B."/>
            <person name="Grigoriev I.V."/>
            <person name="Hibbett D.S."/>
            <person name="Martin F."/>
        </authorList>
    </citation>
    <scope>NUCLEOTIDE SEQUENCE [LARGE SCALE GENOMIC DNA]</scope>
    <source>
        <strain evidence="2">h7</strain>
    </source>
</reference>
<dbReference type="AlphaFoldDB" id="A0A0C2XHB8"/>
<name>A0A0C2XHB8_HEBCY</name>
<dbReference type="EMBL" id="KN831798">
    <property type="protein sequence ID" value="KIM37258.1"/>
    <property type="molecule type" value="Genomic_DNA"/>
</dbReference>
<dbReference type="Proteomes" id="UP000053424">
    <property type="component" value="Unassembled WGS sequence"/>
</dbReference>
<dbReference type="OrthoDB" id="2269034at2759"/>
<reference evidence="1 2" key="1">
    <citation type="submission" date="2014-04" db="EMBL/GenBank/DDBJ databases">
        <authorList>
            <consortium name="DOE Joint Genome Institute"/>
            <person name="Kuo A."/>
            <person name="Gay G."/>
            <person name="Dore J."/>
            <person name="Kohler A."/>
            <person name="Nagy L.G."/>
            <person name="Floudas D."/>
            <person name="Copeland A."/>
            <person name="Barry K.W."/>
            <person name="Cichocki N."/>
            <person name="Veneault-Fourrey C."/>
            <person name="LaButti K."/>
            <person name="Lindquist E.A."/>
            <person name="Lipzen A."/>
            <person name="Lundell T."/>
            <person name="Morin E."/>
            <person name="Murat C."/>
            <person name="Sun H."/>
            <person name="Tunlid A."/>
            <person name="Henrissat B."/>
            <person name="Grigoriev I.V."/>
            <person name="Hibbett D.S."/>
            <person name="Martin F."/>
            <person name="Nordberg H.P."/>
            <person name="Cantor M.N."/>
            <person name="Hua S.X."/>
        </authorList>
    </citation>
    <scope>NUCLEOTIDE SEQUENCE [LARGE SCALE GENOMIC DNA]</scope>
    <source>
        <strain evidence="2">h7</strain>
    </source>
</reference>
<dbReference type="HOGENOM" id="CLU_018544_14_1_1"/>
<proteinExistence type="predicted"/>
<protein>
    <recommendedName>
        <fullName evidence="3">F-box domain-containing protein</fullName>
    </recommendedName>
</protein>
<evidence type="ECO:0000313" key="1">
    <source>
        <dbReference type="EMBL" id="KIM37258.1"/>
    </source>
</evidence>